<evidence type="ECO:0008006" key="4">
    <source>
        <dbReference type="Google" id="ProtNLM"/>
    </source>
</evidence>
<evidence type="ECO:0000313" key="2">
    <source>
        <dbReference type="EMBL" id="NZA27257.1"/>
    </source>
</evidence>
<name>A0A853JF85_9GAMM</name>
<proteinExistence type="predicted"/>
<protein>
    <recommendedName>
        <fullName evidence="4">Phasin domain-containing protein</fullName>
    </recommendedName>
</protein>
<comment type="caution">
    <text evidence="2">The sequence shown here is derived from an EMBL/GenBank/DDBJ whole genome shotgun (WGS) entry which is preliminary data.</text>
</comment>
<feature type="compositionally biased region" description="Basic residues" evidence="1">
    <location>
        <begin position="199"/>
        <end position="208"/>
    </location>
</feature>
<keyword evidence="3" id="KW-1185">Reference proteome</keyword>
<feature type="compositionally biased region" description="Low complexity" evidence="1">
    <location>
        <begin position="184"/>
        <end position="198"/>
    </location>
</feature>
<accession>A0A853JF85</accession>
<sequence length="228" mass="23830">MTDSNLPLALYKANLDLWLRLGELLQDNREQWMQLLAREVRDSLFEAGAEAEQAQRAEGWQSLSMLPGSALWRIAEQQMGDLQALMQTAVGNQMTFANGFQNALAEWQEATAGAIGGAANTQPGGDLLERALQAISALAPGTTEANLAGAAAARGAPSRPAAKKAQAARASGATAAPTRKRAARSAGSAPPGRATAARTAKKAAKKTPSRTTTAKKAAKKRATGKARK</sequence>
<feature type="compositionally biased region" description="Low complexity" evidence="1">
    <location>
        <begin position="149"/>
        <end position="177"/>
    </location>
</feature>
<reference evidence="2 3" key="1">
    <citation type="submission" date="2020-07" db="EMBL/GenBank/DDBJ databases">
        <title>Luteimonas sp. SJ-92.</title>
        <authorList>
            <person name="Huang X.-X."/>
            <person name="Xu L."/>
            <person name="Sun J.-Q."/>
        </authorList>
    </citation>
    <scope>NUCLEOTIDE SEQUENCE [LARGE SCALE GENOMIC DNA]</scope>
    <source>
        <strain evidence="2 3">SJ-92</strain>
    </source>
</reference>
<evidence type="ECO:0000256" key="1">
    <source>
        <dbReference type="SAM" id="MobiDB-lite"/>
    </source>
</evidence>
<dbReference type="AlphaFoldDB" id="A0A853JF85"/>
<organism evidence="2 3">
    <name type="scientific">Luteimonas salinisoli</name>
    <dbReference type="NCBI Taxonomy" id="2752307"/>
    <lineage>
        <taxon>Bacteria</taxon>
        <taxon>Pseudomonadati</taxon>
        <taxon>Pseudomonadota</taxon>
        <taxon>Gammaproteobacteria</taxon>
        <taxon>Lysobacterales</taxon>
        <taxon>Lysobacteraceae</taxon>
        <taxon>Luteimonas</taxon>
    </lineage>
</organism>
<dbReference type="RefSeq" id="WP_180679032.1">
    <property type="nucleotide sequence ID" value="NZ_JACCKA010000073.1"/>
</dbReference>
<dbReference type="EMBL" id="JACCKA010000073">
    <property type="protein sequence ID" value="NZA27257.1"/>
    <property type="molecule type" value="Genomic_DNA"/>
</dbReference>
<gene>
    <name evidence="2" type="ORF">H0E84_12775</name>
</gene>
<feature type="compositionally biased region" description="Basic residues" evidence="1">
    <location>
        <begin position="216"/>
        <end position="228"/>
    </location>
</feature>
<feature type="region of interest" description="Disordered" evidence="1">
    <location>
        <begin position="149"/>
        <end position="228"/>
    </location>
</feature>
<evidence type="ECO:0000313" key="3">
    <source>
        <dbReference type="Proteomes" id="UP000578091"/>
    </source>
</evidence>
<dbReference type="Proteomes" id="UP000578091">
    <property type="component" value="Unassembled WGS sequence"/>
</dbReference>